<accession>A0AB35RV26</accession>
<gene>
    <name evidence="1" type="ORF">R0H02_15215</name>
</gene>
<dbReference type="EMBL" id="JAWJAC010000008">
    <property type="protein sequence ID" value="MDV2863807.1"/>
    <property type="molecule type" value="Genomic_DNA"/>
</dbReference>
<evidence type="ECO:0008006" key="3">
    <source>
        <dbReference type="Google" id="ProtNLM"/>
    </source>
</evidence>
<evidence type="ECO:0000313" key="2">
    <source>
        <dbReference type="Proteomes" id="UP001286589"/>
    </source>
</evidence>
<keyword evidence="2" id="KW-1185">Reference proteome</keyword>
<dbReference type="RefSeq" id="WP_142518753.1">
    <property type="nucleotide sequence ID" value="NZ_JAWJAC010000008.1"/>
</dbReference>
<dbReference type="Proteomes" id="UP001286589">
    <property type="component" value="Unassembled WGS sequence"/>
</dbReference>
<sequence length="61" mass="6929">MSVKGTPQQNESDIAENAVVYSQGIITIHYYNNDDIPLRLTPLQLRLVQYVANRKLPNEGE</sequence>
<name>A0AB35RV26_9ENTR</name>
<proteinExistence type="predicted"/>
<dbReference type="AlphaFoldDB" id="A0AB35RV26"/>
<evidence type="ECO:0000313" key="1">
    <source>
        <dbReference type="EMBL" id="MDV2863807.1"/>
    </source>
</evidence>
<comment type="caution">
    <text evidence="1">The sequence shown here is derived from an EMBL/GenBank/DDBJ whole genome shotgun (WGS) entry which is preliminary data.</text>
</comment>
<reference evidence="1 2" key="1">
    <citation type="submission" date="2023-10" db="EMBL/GenBank/DDBJ databases">
        <title>Phytobacter spp. The emergence of a new genus of hospital-origin enterobacteria encoding carbapenemases in Argentina.</title>
        <authorList>
            <person name="Vay C."/>
            <person name="Almuzara M."/>
            <person name="Traglia G.M."/>
            <person name="Campos J."/>
        </authorList>
    </citation>
    <scope>NUCLEOTIDE SEQUENCE [LARGE SCALE GENOMIC DNA]</scope>
    <source>
        <strain evidence="1 2">CVMA36</strain>
    </source>
</reference>
<organism evidence="1 2">
    <name type="scientific">Phytobacter ursingii</name>
    <dbReference type="NCBI Taxonomy" id="1972431"/>
    <lineage>
        <taxon>Bacteria</taxon>
        <taxon>Pseudomonadati</taxon>
        <taxon>Pseudomonadota</taxon>
        <taxon>Gammaproteobacteria</taxon>
        <taxon>Enterobacterales</taxon>
        <taxon>Enterobacteriaceae</taxon>
        <taxon>Phytobacter</taxon>
    </lineage>
</organism>
<protein>
    <recommendedName>
        <fullName evidence="3">OmpR/PhoB-type domain-containing protein</fullName>
    </recommendedName>
</protein>